<dbReference type="GO" id="GO:0004519">
    <property type="term" value="F:endonuclease activity"/>
    <property type="evidence" value="ECO:0007669"/>
    <property type="project" value="UniProtKB-KW"/>
</dbReference>
<dbReference type="Gene3D" id="3.30.70.270">
    <property type="match status" value="2"/>
</dbReference>
<dbReference type="Pfam" id="PF17919">
    <property type="entry name" value="RT_RNaseH_2"/>
    <property type="match status" value="1"/>
</dbReference>
<accession>A0A087TVB6</accession>
<dbReference type="InterPro" id="IPR041577">
    <property type="entry name" value="RT_RNaseH_2"/>
</dbReference>
<keyword evidence="3" id="KW-0540">Nuclease</keyword>
<protein>
    <recommendedName>
        <fullName evidence="1">RNA-directed DNA polymerase</fullName>
        <ecNumber evidence="1">2.7.7.49</ecNumber>
    </recommendedName>
</protein>
<dbReference type="CDD" id="cd09274">
    <property type="entry name" value="RNase_HI_RT_Ty3"/>
    <property type="match status" value="1"/>
</dbReference>
<dbReference type="FunFam" id="3.30.70.270:FF:000020">
    <property type="entry name" value="Transposon Tf2-6 polyprotein-like Protein"/>
    <property type="match status" value="1"/>
</dbReference>
<evidence type="ECO:0000256" key="2">
    <source>
        <dbReference type="ARBA" id="ARBA00022695"/>
    </source>
</evidence>
<reference evidence="7 8" key="1">
    <citation type="submission" date="2013-11" db="EMBL/GenBank/DDBJ databases">
        <title>Genome sequencing of Stegodyphus mimosarum.</title>
        <authorList>
            <person name="Bechsgaard J."/>
        </authorList>
    </citation>
    <scope>NUCLEOTIDE SEQUENCE [LARGE SCALE GENOMIC DNA]</scope>
</reference>
<dbReference type="AlphaFoldDB" id="A0A087TVB6"/>
<evidence type="ECO:0000256" key="1">
    <source>
        <dbReference type="ARBA" id="ARBA00012493"/>
    </source>
</evidence>
<dbReference type="GO" id="GO:0003964">
    <property type="term" value="F:RNA-directed DNA polymerase activity"/>
    <property type="evidence" value="ECO:0007669"/>
    <property type="project" value="UniProtKB-KW"/>
</dbReference>
<keyword evidence="4" id="KW-0378">Hydrolase</keyword>
<keyword evidence="2" id="KW-0808">Transferase</keyword>
<dbReference type="FunFam" id="3.10.20.370:FF:000001">
    <property type="entry name" value="Retrovirus-related Pol polyprotein from transposon 17.6-like protein"/>
    <property type="match status" value="1"/>
</dbReference>
<dbReference type="OMA" id="CKSTINW"/>
<name>A0A087TVB6_STEMI</name>
<evidence type="ECO:0000256" key="5">
    <source>
        <dbReference type="ARBA" id="ARBA00022918"/>
    </source>
</evidence>
<keyword evidence="8" id="KW-1185">Reference proteome</keyword>
<evidence type="ECO:0000256" key="3">
    <source>
        <dbReference type="ARBA" id="ARBA00022722"/>
    </source>
</evidence>
<dbReference type="PANTHER" id="PTHR33064">
    <property type="entry name" value="POL PROTEIN"/>
    <property type="match status" value="1"/>
</dbReference>
<dbReference type="InterPro" id="IPR051320">
    <property type="entry name" value="Viral_Replic_Matur_Polypro"/>
</dbReference>
<keyword evidence="5" id="KW-0695">RNA-directed DNA polymerase</keyword>
<evidence type="ECO:0000259" key="6">
    <source>
        <dbReference type="Pfam" id="PF17919"/>
    </source>
</evidence>
<dbReference type="EC" id="2.7.7.49" evidence="1"/>
<dbReference type="EMBL" id="KK116904">
    <property type="protein sequence ID" value="KFM69055.1"/>
    <property type="molecule type" value="Genomic_DNA"/>
</dbReference>
<organism evidence="7 8">
    <name type="scientific">Stegodyphus mimosarum</name>
    <name type="common">African social velvet spider</name>
    <dbReference type="NCBI Taxonomy" id="407821"/>
    <lineage>
        <taxon>Eukaryota</taxon>
        <taxon>Metazoa</taxon>
        <taxon>Ecdysozoa</taxon>
        <taxon>Arthropoda</taxon>
        <taxon>Chelicerata</taxon>
        <taxon>Arachnida</taxon>
        <taxon>Araneae</taxon>
        <taxon>Araneomorphae</taxon>
        <taxon>Entelegynae</taxon>
        <taxon>Eresoidea</taxon>
        <taxon>Eresidae</taxon>
        <taxon>Stegodyphus</taxon>
    </lineage>
</organism>
<feature type="domain" description="Reverse transcriptase/retrotransposon-derived protein RNase H-like" evidence="6">
    <location>
        <begin position="93"/>
        <end position="193"/>
    </location>
</feature>
<dbReference type="Proteomes" id="UP000054359">
    <property type="component" value="Unassembled WGS sequence"/>
</dbReference>
<dbReference type="InterPro" id="IPR043502">
    <property type="entry name" value="DNA/RNA_pol_sf"/>
</dbReference>
<keyword evidence="2" id="KW-0548">Nucleotidyltransferase</keyword>
<proteinExistence type="predicted"/>
<gene>
    <name evidence="7" type="ORF">X975_23148</name>
</gene>
<dbReference type="InterPro" id="IPR043128">
    <property type="entry name" value="Rev_trsase/Diguanyl_cyclase"/>
</dbReference>
<evidence type="ECO:0000313" key="8">
    <source>
        <dbReference type="Proteomes" id="UP000054359"/>
    </source>
</evidence>
<feature type="non-terminal residue" evidence="7">
    <location>
        <position position="223"/>
    </location>
</feature>
<evidence type="ECO:0000313" key="7">
    <source>
        <dbReference type="EMBL" id="KFM69055.1"/>
    </source>
</evidence>
<dbReference type="STRING" id="407821.A0A087TVB6"/>
<dbReference type="OrthoDB" id="8057740at2759"/>
<dbReference type="SUPFAM" id="SSF56672">
    <property type="entry name" value="DNA/RNA polymerases"/>
    <property type="match status" value="1"/>
</dbReference>
<dbReference type="Gene3D" id="3.10.20.370">
    <property type="match status" value="1"/>
</dbReference>
<dbReference type="PANTHER" id="PTHR33064:SF29">
    <property type="entry name" value="PEPTIDASE A2 DOMAIN-CONTAINING PROTEIN-RELATED"/>
    <property type="match status" value="1"/>
</dbReference>
<evidence type="ECO:0000256" key="4">
    <source>
        <dbReference type="ARBA" id="ARBA00022759"/>
    </source>
</evidence>
<keyword evidence="4" id="KW-0255">Endonuclease</keyword>
<sequence length="223" mass="25525">MKIAKLHIKPSKSQFAHTTVKYLGHVVRQGQRRPAKIKIQAIKNFPKPTTKTQVWSSLGLAGYYRRYISQFSVISAPLTDLLKGKCCKSTINWTDDCQNAFDELKKRLTQNPVLYSPNFSQPFIVQCDASNIGIGVVLSRLNTKDEEYPIIFLSKKFSPTEQKYSTIERECAAIVFAVQKLKFYLDGPHKFIIQTDHNPLVWLDENTGTNPRLFKMGFDLTTF</sequence>